<sequence length="337" mass="39136">MFNRRVSYVELNKVYNMDCLEGMKQLQDNSVDMILCDLPYGMTDCDWDSIIPLDELWEQYERIIKDGGVIALTGSQPFTSKLVMSRPNKFRHSYIWKKENGTNFYNVNKQPFKIHEDVLIFFDDLATAKRKSNKLDPLKNYFINELIQSGLTRSYIDTLLGNRMSSHYFTKGQQFSFPNKQVYKKLQETGYFTRNYDDLKEEYKKLTSDVKTTYNIQFSKGKPYKSKGKDRKSVITGDVFKAKAIDNEGKRYPTTVLEINRETGLHPTQKPVALFEFLIKTYSNEGDTILDNCMGSGTTAIAAINTNRNFIGFELTKEYYDIANKRIEELKKSKSAE</sequence>
<organism evidence="6 7">
    <name type="scientific">Bacillus cereus</name>
    <dbReference type="NCBI Taxonomy" id="1396"/>
    <lineage>
        <taxon>Bacteria</taxon>
        <taxon>Bacillati</taxon>
        <taxon>Bacillota</taxon>
        <taxon>Bacilli</taxon>
        <taxon>Bacillales</taxon>
        <taxon>Bacillaceae</taxon>
        <taxon>Bacillus</taxon>
        <taxon>Bacillus cereus group</taxon>
    </lineage>
</organism>
<dbReference type="AlphaFoldDB" id="A0A9X7CRC8"/>
<dbReference type="InterPro" id="IPR002941">
    <property type="entry name" value="DNA_methylase_N4/N6"/>
</dbReference>
<dbReference type="EMBL" id="NULI01000033">
    <property type="protein sequence ID" value="PGS81646.1"/>
    <property type="molecule type" value="Genomic_DNA"/>
</dbReference>
<proteinExistence type="inferred from homology"/>
<comment type="caution">
    <text evidence="6">The sequence shown here is derived from an EMBL/GenBank/DDBJ whole genome shotgun (WGS) entry which is preliminary data.</text>
</comment>
<name>A0A9X7CRC8_BACCE</name>
<dbReference type="GO" id="GO:0008170">
    <property type="term" value="F:N-methyltransferase activity"/>
    <property type="evidence" value="ECO:0007669"/>
    <property type="project" value="InterPro"/>
</dbReference>
<evidence type="ECO:0000256" key="4">
    <source>
        <dbReference type="RuleBase" id="RU362026"/>
    </source>
</evidence>
<reference evidence="6 7" key="1">
    <citation type="submission" date="2017-09" db="EMBL/GenBank/DDBJ databases">
        <title>Large-scale bioinformatics analysis of Bacillus genomes uncovers conserved roles of natural products in bacterial physiology.</title>
        <authorList>
            <consortium name="Agbiome Team Llc"/>
            <person name="Bleich R.M."/>
            <person name="Grubbs K.J."/>
            <person name="Santa Maria K.C."/>
            <person name="Allen S.E."/>
            <person name="Farag S."/>
            <person name="Shank E.A."/>
            <person name="Bowers A."/>
        </authorList>
    </citation>
    <scope>NUCLEOTIDE SEQUENCE [LARGE SCALE GENOMIC DNA]</scope>
    <source>
        <strain evidence="6 7">AFS041711</strain>
    </source>
</reference>
<dbReference type="GO" id="GO:0003677">
    <property type="term" value="F:DNA binding"/>
    <property type="evidence" value="ECO:0007669"/>
    <property type="project" value="InterPro"/>
</dbReference>
<dbReference type="PRINTS" id="PR00508">
    <property type="entry name" value="S21N4MTFRASE"/>
</dbReference>
<comment type="similarity">
    <text evidence="4">Belongs to the N(4)/N(6)-methyltransferase family.</text>
</comment>
<dbReference type="InterPro" id="IPR001091">
    <property type="entry name" value="RM_Methyltransferase"/>
</dbReference>
<evidence type="ECO:0000259" key="5">
    <source>
        <dbReference type="Pfam" id="PF01555"/>
    </source>
</evidence>
<keyword evidence="3" id="KW-0680">Restriction system</keyword>
<keyword evidence="1 6" id="KW-0489">Methyltransferase</keyword>
<evidence type="ECO:0000256" key="2">
    <source>
        <dbReference type="ARBA" id="ARBA00022679"/>
    </source>
</evidence>
<accession>A0A9X7CRC8</accession>
<dbReference type="InterPro" id="IPR029063">
    <property type="entry name" value="SAM-dependent_MTases_sf"/>
</dbReference>
<feature type="domain" description="DNA methylase N-4/N-6" evidence="5">
    <location>
        <begin position="31"/>
        <end position="325"/>
    </location>
</feature>
<gene>
    <name evidence="6" type="ORF">COC69_05815</name>
</gene>
<dbReference type="Gene3D" id="3.40.50.150">
    <property type="entry name" value="Vaccinia Virus protein VP39"/>
    <property type="match status" value="1"/>
</dbReference>
<evidence type="ECO:0000313" key="6">
    <source>
        <dbReference type="EMBL" id="PGS81646.1"/>
    </source>
</evidence>
<dbReference type="GO" id="GO:0032259">
    <property type="term" value="P:methylation"/>
    <property type="evidence" value="ECO:0007669"/>
    <property type="project" value="UniProtKB-KW"/>
</dbReference>
<dbReference type="SUPFAM" id="SSF53335">
    <property type="entry name" value="S-adenosyl-L-methionine-dependent methyltransferases"/>
    <property type="match status" value="1"/>
</dbReference>
<evidence type="ECO:0000256" key="1">
    <source>
        <dbReference type="ARBA" id="ARBA00022603"/>
    </source>
</evidence>
<dbReference type="Pfam" id="PF01555">
    <property type="entry name" value="N6_N4_Mtase"/>
    <property type="match status" value="1"/>
</dbReference>
<keyword evidence="2" id="KW-0808">Transferase</keyword>
<dbReference type="Proteomes" id="UP000224203">
    <property type="component" value="Unassembled WGS sequence"/>
</dbReference>
<dbReference type="GO" id="GO:0009307">
    <property type="term" value="P:DNA restriction-modification system"/>
    <property type="evidence" value="ECO:0007669"/>
    <property type="project" value="UniProtKB-KW"/>
</dbReference>
<evidence type="ECO:0000313" key="7">
    <source>
        <dbReference type="Proteomes" id="UP000224203"/>
    </source>
</evidence>
<evidence type="ECO:0000256" key="3">
    <source>
        <dbReference type="ARBA" id="ARBA00022747"/>
    </source>
</evidence>
<protein>
    <recommendedName>
        <fullName evidence="4">Methyltransferase</fullName>
        <ecNumber evidence="4">2.1.1.-</ecNumber>
    </recommendedName>
</protein>
<dbReference type="EC" id="2.1.1.-" evidence="4"/>